<dbReference type="InterPro" id="IPR018732">
    <property type="entry name" value="Dpy-19/Dpy-19-like"/>
</dbReference>
<accession>A0A5K3FR64</accession>
<feature type="transmembrane region" description="Helical" evidence="8">
    <location>
        <begin position="276"/>
        <end position="296"/>
    </location>
</feature>
<evidence type="ECO:0000256" key="4">
    <source>
        <dbReference type="ARBA" id="ARBA00022679"/>
    </source>
</evidence>
<dbReference type="WBParaSite" id="MCU_009866-RB">
    <property type="protein sequence ID" value="MCU_009866-RB"/>
    <property type="gene ID" value="MCU_009866"/>
</dbReference>
<reference evidence="9 10" key="1">
    <citation type="submission" date="2019-11" db="UniProtKB">
        <authorList>
            <consortium name="WormBaseParasite"/>
        </authorList>
    </citation>
    <scope>IDENTIFICATION</scope>
</reference>
<dbReference type="GO" id="GO:0005637">
    <property type="term" value="C:nuclear inner membrane"/>
    <property type="evidence" value="ECO:0007669"/>
    <property type="project" value="TreeGrafter"/>
</dbReference>
<keyword evidence="6 8" id="KW-1133">Transmembrane helix</keyword>
<protein>
    <submittedName>
        <fullName evidence="9 10">Lipase_3 domain-containing protein</fullName>
    </submittedName>
</protein>
<keyword evidence="4" id="KW-0808">Transferase</keyword>
<dbReference type="Pfam" id="PF10034">
    <property type="entry name" value="Dpy19"/>
    <property type="match status" value="2"/>
</dbReference>
<feature type="transmembrane region" description="Helical" evidence="8">
    <location>
        <begin position="399"/>
        <end position="424"/>
    </location>
</feature>
<sequence length="536" mass="59653">MSVQRRRVRQVGTHHSQCRFSCTSSSSDEETTRPAVPAWSLRSPPRLRRQSRLPITMLVVVIATTGALFHCGHVSVLHENHLSFAYLSNTERELTFRSEMGFYYSFFKQLILADSFWKGVDSLFNDTVTEYPNVLENVDSWDTTSWGFLPAIPPSMSSQGVRVLERFNVYPEVLLAAIYRTLSHLNILDSECFQVTIDGVRRDHAVAVPANHISENSTLPPPLEPMGTLTRDNVLSCEGLREPPIFYVNSVFCLTCLTVFGLALSGWQVANCCTGVTSLATSVVSVWGAVLPLVGFFFNHGEATRVQWSPPLRESFSYPFFVLQQSVVIWLLKDISPGRRQRGGAFFRKCLLYICLLLAFQLPWQFAQFALLTQLFALMATYAVTLLTTGSSASITPPLFTAFATRLSDLVVCQLVALFVSWVLQLGNRLLLASVYFPLLIGCLVGLFCHRSLLNRQKWASERVTFGGLLPHVLLLTCSTLLAAVGVGVVVRRILASTGDVSDGAHIMDLLKVKLLNATAHKTFHTQLYTCAVEFP</sequence>
<evidence type="ECO:0000313" key="9">
    <source>
        <dbReference type="WBParaSite" id="MCU_009866-RA"/>
    </source>
</evidence>
<dbReference type="PANTHER" id="PTHR31488:SF1">
    <property type="entry name" value="C-MANNOSYLTRANSFERASE DPY19L1"/>
    <property type="match status" value="1"/>
</dbReference>
<evidence type="ECO:0000256" key="2">
    <source>
        <dbReference type="ARBA" id="ARBA00008744"/>
    </source>
</evidence>
<evidence type="ECO:0000256" key="6">
    <source>
        <dbReference type="ARBA" id="ARBA00022989"/>
    </source>
</evidence>
<dbReference type="AlphaFoldDB" id="A0A5K3FR64"/>
<comment type="subcellular location">
    <subcellularLocation>
        <location evidence="1">Membrane</location>
        <topology evidence="1">Multi-pass membrane protein</topology>
    </subcellularLocation>
</comment>
<keyword evidence="3" id="KW-0328">Glycosyltransferase</keyword>
<evidence type="ECO:0000256" key="3">
    <source>
        <dbReference type="ARBA" id="ARBA00022676"/>
    </source>
</evidence>
<feature type="transmembrane region" description="Helical" evidence="8">
    <location>
        <begin position="469"/>
        <end position="491"/>
    </location>
</feature>
<feature type="transmembrane region" description="Helical" evidence="8">
    <location>
        <begin position="345"/>
        <end position="363"/>
    </location>
</feature>
<proteinExistence type="inferred from homology"/>
<keyword evidence="5 8" id="KW-0812">Transmembrane</keyword>
<comment type="similarity">
    <text evidence="2">Belongs to the dpy-19 family.</text>
</comment>
<dbReference type="GO" id="GO:0000030">
    <property type="term" value="F:mannosyltransferase activity"/>
    <property type="evidence" value="ECO:0007669"/>
    <property type="project" value="TreeGrafter"/>
</dbReference>
<evidence type="ECO:0000313" key="10">
    <source>
        <dbReference type="WBParaSite" id="MCU_009866-RB"/>
    </source>
</evidence>
<keyword evidence="7 8" id="KW-0472">Membrane</keyword>
<feature type="transmembrane region" description="Helical" evidence="8">
    <location>
        <begin position="430"/>
        <end position="449"/>
    </location>
</feature>
<evidence type="ECO:0000256" key="8">
    <source>
        <dbReference type="SAM" id="Phobius"/>
    </source>
</evidence>
<organism evidence="10">
    <name type="scientific">Mesocestoides corti</name>
    <name type="common">Flatworm</name>
    <dbReference type="NCBI Taxonomy" id="53468"/>
    <lineage>
        <taxon>Eukaryota</taxon>
        <taxon>Metazoa</taxon>
        <taxon>Spiralia</taxon>
        <taxon>Lophotrochozoa</taxon>
        <taxon>Platyhelminthes</taxon>
        <taxon>Cestoda</taxon>
        <taxon>Eucestoda</taxon>
        <taxon>Cyclophyllidea</taxon>
        <taxon>Mesocestoididae</taxon>
        <taxon>Mesocestoides</taxon>
    </lineage>
</organism>
<name>A0A5K3FR64_MESCO</name>
<evidence type="ECO:0000256" key="7">
    <source>
        <dbReference type="ARBA" id="ARBA00023136"/>
    </source>
</evidence>
<evidence type="ECO:0000256" key="1">
    <source>
        <dbReference type="ARBA" id="ARBA00004141"/>
    </source>
</evidence>
<feature type="transmembrane region" description="Helical" evidence="8">
    <location>
        <begin position="245"/>
        <end position="264"/>
    </location>
</feature>
<dbReference type="WBParaSite" id="MCU_009866-RA">
    <property type="protein sequence ID" value="MCU_009866-RA"/>
    <property type="gene ID" value="MCU_009866"/>
</dbReference>
<evidence type="ECO:0000256" key="5">
    <source>
        <dbReference type="ARBA" id="ARBA00022692"/>
    </source>
</evidence>
<dbReference type="PANTHER" id="PTHR31488">
    <property type="entry name" value="DPY-19-LIKE 1, LIKE (H. SAPIENS)"/>
    <property type="match status" value="1"/>
</dbReference>